<comment type="caution">
    <text evidence="1">The sequence shown here is derived from an EMBL/GenBank/DDBJ whole genome shotgun (WGS) entry which is preliminary data.</text>
</comment>
<name>A0A0G1WGV6_9BACT</name>
<protein>
    <submittedName>
        <fullName evidence="1">Uncharacterized protein</fullName>
    </submittedName>
</protein>
<accession>A0A0G1WGV6</accession>
<proteinExistence type="predicted"/>
<evidence type="ECO:0000313" key="1">
    <source>
        <dbReference type="EMBL" id="KKW17860.1"/>
    </source>
</evidence>
<organism evidence="1 2">
    <name type="scientific">Candidatus Kaiserbacteria bacterium GW2011_GWB1_50_17</name>
    <dbReference type="NCBI Taxonomy" id="1618673"/>
    <lineage>
        <taxon>Bacteria</taxon>
        <taxon>Candidatus Kaiseribacteriota</taxon>
    </lineage>
</organism>
<dbReference type="EMBL" id="LCQM01000008">
    <property type="protein sequence ID" value="KKW17860.1"/>
    <property type="molecule type" value="Genomic_DNA"/>
</dbReference>
<gene>
    <name evidence="1" type="ORF">UY57_C0008G0012</name>
</gene>
<dbReference type="Proteomes" id="UP000034120">
    <property type="component" value="Unassembled WGS sequence"/>
</dbReference>
<dbReference type="AlphaFoldDB" id="A0A0G1WGV6"/>
<evidence type="ECO:0000313" key="2">
    <source>
        <dbReference type="Proteomes" id="UP000034120"/>
    </source>
</evidence>
<sequence length="31" mass="3532">MQFAADEMTELRLVDRPTLLLLHDVAPHADI</sequence>
<reference evidence="1 2" key="1">
    <citation type="journal article" date="2015" name="Nature">
        <title>rRNA introns, odd ribosomes, and small enigmatic genomes across a large radiation of phyla.</title>
        <authorList>
            <person name="Brown C.T."/>
            <person name="Hug L.A."/>
            <person name="Thomas B.C."/>
            <person name="Sharon I."/>
            <person name="Castelle C.J."/>
            <person name="Singh A."/>
            <person name="Wilkins M.J."/>
            <person name="Williams K.H."/>
            <person name="Banfield J.F."/>
        </authorList>
    </citation>
    <scope>NUCLEOTIDE SEQUENCE [LARGE SCALE GENOMIC DNA]</scope>
</reference>